<dbReference type="EMBL" id="JACJPW010000099">
    <property type="protein sequence ID" value="MBD2184914.1"/>
    <property type="molecule type" value="Genomic_DNA"/>
</dbReference>
<comment type="caution">
    <text evidence="2">The sequence shown here is derived from an EMBL/GenBank/DDBJ whole genome shotgun (WGS) entry which is preliminary data.</text>
</comment>
<dbReference type="AlphaFoldDB" id="A0A926ZJQ6"/>
<gene>
    <name evidence="2" type="ORF">H6G03_28230</name>
</gene>
<protein>
    <submittedName>
        <fullName evidence="2">Uncharacterized protein</fullName>
    </submittedName>
</protein>
<name>A0A926ZJQ6_9CYAN</name>
<dbReference type="Proteomes" id="UP000641646">
    <property type="component" value="Unassembled WGS sequence"/>
</dbReference>
<keyword evidence="1" id="KW-0472">Membrane</keyword>
<evidence type="ECO:0000313" key="3">
    <source>
        <dbReference type="Proteomes" id="UP000641646"/>
    </source>
</evidence>
<organism evidence="2 3">
    <name type="scientific">Aerosakkonema funiforme FACHB-1375</name>
    <dbReference type="NCBI Taxonomy" id="2949571"/>
    <lineage>
        <taxon>Bacteria</taxon>
        <taxon>Bacillati</taxon>
        <taxon>Cyanobacteriota</taxon>
        <taxon>Cyanophyceae</taxon>
        <taxon>Oscillatoriophycideae</taxon>
        <taxon>Aerosakkonematales</taxon>
        <taxon>Aerosakkonemataceae</taxon>
        <taxon>Aerosakkonema</taxon>
    </lineage>
</organism>
<keyword evidence="3" id="KW-1185">Reference proteome</keyword>
<reference evidence="2" key="2">
    <citation type="submission" date="2020-08" db="EMBL/GenBank/DDBJ databases">
        <authorList>
            <person name="Chen M."/>
            <person name="Teng W."/>
            <person name="Zhao L."/>
            <person name="Hu C."/>
            <person name="Zhou Y."/>
            <person name="Han B."/>
            <person name="Song L."/>
            <person name="Shu W."/>
        </authorList>
    </citation>
    <scope>NUCLEOTIDE SEQUENCE</scope>
    <source>
        <strain evidence="2">FACHB-1375</strain>
    </source>
</reference>
<proteinExistence type="predicted"/>
<evidence type="ECO:0000256" key="1">
    <source>
        <dbReference type="SAM" id="Phobius"/>
    </source>
</evidence>
<keyword evidence="1" id="KW-0812">Transmembrane</keyword>
<keyword evidence="1" id="KW-1133">Transmembrane helix</keyword>
<reference evidence="2" key="1">
    <citation type="journal article" date="2015" name="ISME J.">
        <title>Draft Genome Sequence of Streptomyces incarnatus NRRL8089, which Produces the Nucleoside Antibiotic Sinefungin.</title>
        <authorList>
            <person name="Oshima K."/>
            <person name="Hattori M."/>
            <person name="Shimizu H."/>
            <person name="Fukuda K."/>
            <person name="Nemoto M."/>
            <person name="Inagaki K."/>
            <person name="Tamura T."/>
        </authorList>
    </citation>
    <scope>NUCLEOTIDE SEQUENCE</scope>
    <source>
        <strain evidence="2">FACHB-1375</strain>
    </source>
</reference>
<feature type="transmembrane region" description="Helical" evidence="1">
    <location>
        <begin position="84"/>
        <end position="104"/>
    </location>
</feature>
<dbReference type="RefSeq" id="WP_190472246.1">
    <property type="nucleotide sequence ID" value="NZ_JACJPW010000099.1"/>
</dbReference>
<feature type="transmembrane region" description="Helical" evidence="1">
    <location>
        <begin position="110"/>
        <end position="132"/>
    </location>
</feature>
<accession>A0A926ZJQ6</accession>
<sequence length="153" mass="17943">MPLATEQVRRILTRLSYRPLVIESQLFGRKTYKYSFILDRNFIKIIGPEGYRKRPLVTKVYIQPDPERVGTRLQLKIGIKSNQLYIFCAFMGMYSCGAILFFSLSSPIDLAIILPIVLFQLLFIYSVFLWSFHYEIEQLLDLLLQVLKPQNET</sequence>
<evidence type="ECO:0000313" key="2">
    <source>
        <dbReference type="EMBL" id="MBD2184914.1"/>
    </source>
</evidence>